<evidence type="ECO:0000256" key="1">
    <source>
        <dbReference type="ARBA" id="ARBA00007381"/>
    </source>
</evidence>
<organism evidence="3 4">
    <name type="scientific">Acrocarpospora phusangensis</name>
    <dbReference type="NCBI Taxonomy" id="1070424"/>
    <lineage>
        <taxon>Bacteria</taxon>
        <taxon>Bacillati</taxon>
        <taxon>Actinomycetota</taxon>
        <taxon>Actinomycetes</taxon>
        <taxon>Streptosporangiales</taxon>
        <taxon>Streptosporangiaceae</taxon>
        <taxon>Acrocarpospora</taxon>
    </lineage>
</organism>
<comment type="similarity">
    <text evidence="1">Belongs to the heat shock protein 70 family.</text>
</comment>
<reference evidence="3" key="1">
    <citation type="submission" date="2021-01" db="EMBL/GenBank/DDBJ databases">
        <title>Whole genome shotgun sequence of Acrocarpospora phusangensis NBRC 108782.</title>
        <authorList>
            <person name="Komaki H."/>
            <person name="Tamura T."/>
        </authorList>
    </citation>
    <scope>NUCLEOTIDE SEQUENCE</scope>
    <source>
        <strain evidence="3">NBRC 108782</strain>
    </source>
</reference>
<dbReference type="Gene3D" id="3.90.640.10">
    <property type="entry name" value="Actin, Chain A, domain 4"/>
    <property type="match status" value="1"/>
</dbReference>
<evidence type="ECO:0000256" key="2">
    <source>
        <dbReference type="ARBA" id="ARBA00023016"/>
    </source>
</evidence>
<evidence type="ECO:0000313" key="4">
    <source>
        <dbReference type="Proteomes" id="UP000640052"/>
    </source>
</evidence>
<protein>
    <submittedName>
        <fullName evidence="3">Uncharacterized protein</fullName>
    </submittedName>
</protein>
<dbReference type="EMBL" id="BOOA01000034">
    <property type="protein sequence ID" value="GIH25916.1"/>
    <property type="molecule type" value="Genomic_DNA"/>
</dbReference>
<dbReference type="Proteomes" id="UP000640052">
    <property type="component" value="Unassembled WGS sequence"/>
</dbReference>
<dbReference type="InterPro" id="IPR018181">
    <property type="entry name" value="Heat_shock_70_CS"/>
</dbReference>
<dbReference type="SUPFAM" id="SSF53067">
    <property type="entry name" value="Actin-like ATPase domain"/>
    <property type="match status" value="1"/>
</dbReference>
<keyword evidence="4" id="KW-1185">Reference proteome</keyword>
<dbReference type="AlphaFoldDB" id="A0A919QBS2"/>
<evidence type="ECO:0000313" key="3">
    <source>
        <dbReference type="EMBL" id="GIH25916.1"/>
    </source>
</evidence>
<comment type="caution">
    <text evidence="3">The sequence shown here is derived from an EMBL/GenBank/DDBJ whole genome shotgun (WGS) entry which is preliminary data.</text>
</comment>
<dbReference type="InterPro" id="IPR043129">
    <property type="entry name" value="ATPase_NBD"/>
</dbReference>
<dbReference type="Gene3D" id="3.30.420.40">
    <property type="match status" value="2"/>
</dbReference>
<accession>A0A919QBS2</accession>
<dbReference type="PROSITE" id="PS01036">
    <property type="entry name" value="HSP70_3"/>
    <property type="match status" value="1"/>
</dbReference>
<dbReference type="PANTHER" id="PTHR42749:SF1">
    <property type="entry name" value="CELL SHAPE-DETERMINING PROTEIN MREB"/>
    <property type="match status" value="1"/>
</dbReference>
<dbReference type="PANTHER" id="PTHR42749">
    <property type="entry name" value="CELL SHAPE-DETERMINING PROTEIN MREB"/>
    <property type="match status" value="1"/>
</dbReference>
<keyword evidence="2" id="KW-0346">Stress response</keyword>
<gene>
    <name evidence="3" type="ORF">Aph01nite_42260</name>
</gene>
<proteinExistence type="inferred from homology"/>
<dbReference type="RefSeq" id="WP_204042613.1">
    <property type="nucleotide sequence ID" value="NZ_BOOA01000034.1"/>
</dbReference>
<name>A0A919QBS2_9ACTN</name>
<sequence>MTVEIAFLNAEGVPITEWRVRADAESQTMPVPVVRFQGRGDVVLRRVRITAGAGAPARAAAFAERWTPSLPAEGMLLAEGSWWRLASAAPVSRSEVPPGRTVFEWTVSYQAAEGGGEREASSRITVDGGEEPRDRHDGWIALDFGTSTTSITMFDPKNRYNLHGLLPSQTAVIREGLGEVLDNQDPDAVLFGMRGAEWRRAMESVGIALSPTYSPGSDPLATVRATLDTDLYRLLIALERHAVDAWQPGLATGLRALYGAAFAIPPIEEHRMVRIPLHAEDEFTISSEIEMVTLDRPPSVRMAKEGYRLDRDAPELPAQVRYQPGLKQFIGAGRPLPGLPDDARARVTTDDAVAAAWQRLLQDRVAGHCQAHPDLYSTKPITHAVITYPTAAPPKTRLDCEAIARKIGLQQVVTAYDEATAAAMFYLMRDFAGDLPVGIEAFRARCRRDGGSPVWHRNILVVDIGGGTTDIALIGLTLRDETEFRPGKGHDVQGRFYTLRPTVRAKAGRAQLGGDAITREIFLRLKAQLADALLTRSPDLIQGEYLPYLSEGVYTAGSLLAPHPDPERESVRMDLIDEVIPTRWKRRPGDDRVLLRFRLLWDVADRAKLAQSAEEGDYPVRRVEELLQLDGKAADAVSEIGEVVLRRADLAEAIKRVATSAFDIGVNVVKKALSRNDDGTREPLDSVIISGGTSALPQIRRALLRSFTEAGDDLRWNPLNVVYDAKFAKTATSIGACWAEHVRAKGYPSAGSAMLSVGGGLTELHIDVNNLFHSLANTFVLDALSEQDRPLFLMGAEFDRIQTGAEIDGRLRSEWLDPQEAIMIYRQPFSPEETQKPMWASLNLDHLQKRQGDTGLSLTRWRQQVKVCFEIDERTFFTAHFCAGRGPIHLVDFAGAGATPDLVEPGEDGVPVVRHDIVVNPQTSGGMAAAGQVIFEKGARLTDLVRGDGGQPRPALISRPLPKDVPADGVWSFYYRRPGGPADITQIGKDLPAPDAGRLGPDHVAVLDERGRLTVLRAYVPYERAATMAEVVERPGAVLSVPMVPGDSDVDDRLNPFNGMH</sequence>